<dbReference type="Gene3D" id="3.30.565.10">
    <property type="entry name" value="Histidine kinase-like ATPase, C-terminal domain"/>
    <property type="match status" value="2"/>
</dbReference>
<feature type="modified residue" description="4-aspartylphosphate" evidence="9">
    <location>
        <position position="646"/>
    </location>
</feature>
<feature type="domain" description="Response regulatory" evidence="12">
    <location>
        <begin position="598"/>
        <end position="713"/>
    </location>
</feature>
<keyword evidence="7" id="KW-0067">ATP-binding</keyword>
<evidence type="ECO:0000256" key="7">
    <source>
        <dbReference type="ARBA" id="ARBA00022840"/>
    </source>
</evidence>
<dbReference type="PANTHER" id="PTHR43547">
    <property type="entry name" value="TWO-COMPONENT HISTIDINE KINASE"/>
    <property type="match status" value="1"/>
</dbReference>
<dbReference type="Gene3D" id="3.40.50.2300">
    <property type="match status" value="1"/>
</dbReference>
<dbReference type="InterPro" id="IPR001610">
    <property type="entry name" value="PAC"/>
</dbReference>
<feature type="domain" description="PAC" evidence="13">
    <location>
        <begin position="1051"/>
        <end position="1103"/>
    </location>
</feature>
<accession>H8KTN4</accession>
<protein>
    <recommendedName>
        <fullName evidence="2">histidine kinase</fullName>
        <ecNumber evidence="2">2.7.13.3</ecNumber>
    </recommendedName>
</protein>
<dbReference type="SMART" id="SM00388">
    <property type="entry name" value="HisKA"/>
    <property type="match status" value="2"/>
</dbReference>
<keyword evidence="3 9" id="KW-0597">Phosphoprotein</keyword>
<feature type="domain" description="Histidine kinase" evidence="11">
    <location>
        <begin position="1146"/>
        <end position="1369"/>
    </location>
</feature>
<keyword evidence="4" id="KW-0808">Transferase</keyword>
<dbReference type="CDD" id="cd00082">
    <property type="entry name" value="HisKA"/>
    <property type="match status" value="2"/>
</dbReference>
<dbReference type="SUPFAM" id="SSF47384">
    <property type="entry name" value="Homodimeric domain of signal transducing histidine kinase"/>
    <property type="match status" value="2"/>
</dbReference>
<dbReference type="FunFam" id="3.30.565.10:FF:000037">
    <property type="entry name" value="Hybrid sensor histidine kinase/response regulator"/>
    <property type="match status" value="1"/>
</dbReference>
<name>H8KTN4_SOLCM</name>
<dbReference type="SUPFAM" id="SSF52172">
    <property type="entry name" value="CheY-like"/>
    <property type="match status" value="1"/>
</dbReference>
<dbReference type="KEGG" id="scn:Solca_1536"/>
<dbReference type="SUPFAM" id="SSF55785">
    <property type="entry name" value="PYP-like sensor domain (PAS domain)"/>
    <property type="match status" value="4"/>
</dbReference>
<dbReference type="PANTHER" id="PTHR43547:SF2">
    <property type="entry name" value="HYBRID SIGNAL TRANSDUCTION HISTIDINE KINASE C"/>
    <property type="match status" value="1"/>
</dbReference>
<dbReference type="InterPro" id="IPR036890">
    <property type="entry name" value="HATPase_C_sf"/>
</dbReference>
<dbReference type="InterPro" id="IPR005467">
    <property type="entry name" value="His_kinase_dom"/>
</dbReference>
<feature type="coiled-coil region" evidence="10">
    <location>
        <begin position="1091"/>
        <end position="1121"/>
    </location>
</feature>
<dbReference type="eggNOG" id="COG0745">
    <property type="taxonomic scope" value="Bacteria"/>
</dbReference>
<dbReference type="CDD" id="cd00130">
    <property type="entry name" value="PAS"/>
    <property type="match status" value="2"/>
</dbReference>
<evidence type="ECO:0000256" key="6">
    <source>
        <dbReference type="ARBA" id="ARBA00022777"/>
    </source>
</evidence>
<dbReference type="SMART" id="SM00387">
    <property type="entry name" value="HATPase_c"/>
    <property type="match status" value="2"/>
</dbReference>
<dbReference type="EMBL" id="CP003349">
    <property type="protein sequence ID" value="AFD06609.1"/>
    <property type="molecule type" value="Genomic_DNA"/>
</dbReference>
<dbReference type="Gene3D" id="1.10.287.130">
    <property type="match status" value="2"/>
</dbReference>
<dbReference type="InterPro" id="IPR036097">
    <property type="entry name" value="HisK_dim/P_sf"/>
</dbReference>
<dbReference type="HOGENOM" id="CLU_000445_82_0_10"/>
<keyword evidence="5" id="KW-0547">Nucleotide-binding</keyword>
<dbReference type="Pfam" id="PF08447">
    <property type="entry name" value="PAS_3"/>
    <property type="match status" value="1"/>
</dbReference>
<dbReference type="Pfam" id="PF00512">
    <property type="entry name" value="HisKA"/>
    <property type="match status" value="2"/>
</dbReference>
<evidence type="ECO:0000256" key="5">
    <source>
        <dbReference type="ARBA" id="ARBA00022741"/>
    </source>
</evidence>
<dbReference type="InterPro" id="IPR013656">
    <property type="entry name" value="PAS_4"/>
</dbReference>
<dbReference type="InterPro" id="IPR000700">
    <property type="entry name" value="PAS-assoc_C"/>
</dbReference>
<dbReference type="Pfam" id="PF02518">
    <property type="entry name" value="HATPase_c"/>
    <property type="match status" value="2"/>
</dbReference>
<dbReference type="SMART" id="SM00091">
    <property type="entry name" value="PAS"/>
    <property type="match status" value="4"/>
</dbReference>
<evidence type="ECO:0000313" key="15">
    <source>
        <dbReference type="Proteomes" id="UP000007590"/>
    </source>
</evidence>
<gene>
    <name evidence="14" type="ordered locus">Solca_1536</name>
</gene>
<sequence length="1371" mass="157476">MYFLSGNDKMSRLIREKNWDEVGLGEPKSWPQQLKTACSIMLNSRFPMIIWWGKELLFLYNDAYISTLGIKHPEVLGKPGKMVWSEIWEEIGPLLIGVQQTGVATWSENQRLFLERSGYPEETYHTFSYSPIYNETGQVAGVFTAVQETTASVLTERQLSFLKDFSQEITDNTSTDEMFNNALEVIRNNPLDFPFAALYSQVGNEIKYVEGTHNLSSLSFDEIISLDTYQKDKEIEIHHLPASIITKLTSVIGEKPSSSIILFIFNNPTTSDKILITIGLSLYRKLDELYFNLFEQMADLIKINLIKINEFEAERKKTEALTEIDRSKTTFFTNISHEFRTPLTLILGQVENLLNDSLSDSKQVKDQLSSVHRNSIRLLKLVNTLLDFSRIEARRTTVHYSPIKLCLFTKELSSSFRSIIESAGLSYHVNCADLEEEVYVDPEMWEKIVLNLLSNAFKYTLKGSISIELSKEEPYAVLRVKDTGIGIESAEIGDIFKRFYKNTNSQGRSVEGTGIGLSLVHELVTIMHGTIAVESTFGKGSTFIVSIPLGMEHIPKKQLQSPSKSKYSASSQMYLKEAISLTESKKTDQKLGKNNEGRILVIDDNADMRNYITNLLLPYYEVSVAINGKDALQKISKNLPDIILSDVMMPVMNGVELLHQLKNNPATASVPFILLTARAGEESKIEGYEMGADDYLIKPFSAQELIARIKSQLRITRYRSHIFEQQRNLFIQAPIAIAIVKGKDHRFELMNERMQEMFQKKEAEVLNKPAFNIFPEAASQGFMEFMNKAYQTGERVILHEVPLLQNQKGKQVLFYLKVIYEPLREEDGSISGLMAMADDITELVLSRKRIEDSEKHYRELISESPMAIAILSGPEMEVEFANKTILKTWNKHDHKKFFPILTQLFRKNFSKELDYVFTTGNHYYGHEIKLRLKTEYEIKDVYYNLVFQPNRNIDEKIIGVVILANEVTPEALIKENIIKSEKELQQLSNAMPQLVWIANQQGDIYYYNNRIEEYNHTEKSAHYKWETIVHQEDIEFTRQRWNNAMNNKIPYEAEHRLRMADGSYKWHLSRAFPQLNENNEVIKWYGTATNIDALKRSEVKLKEAEQKLKNAAIELEKRIEDRTVALTQSNLMLKRINYELEQFAYITSHDLQEPLRKIRVFSNLILDNEQLSEPTKKYLQKIDVSANRMSDLIKAILNYSQLERPEESFTLVDLNQLLSATLENLEVLIQEKKAVIKSAIIPPIKADPLQMQQLFMNIIENGLKFSNPPTHINIKSTIVDGKSLSMGNEDLLHQRYLKLDFEDNGIGFEQKFAPLIFTIFQRLHPLDYKGTGIGLAICKKIVDNHHGFIKVSSVVNQGTVITIFLPLFNNE</sequence>
<dbReference type="PRINTS" id="PR00344">
    <property type="entry name" value="BCTRLSENSOR"/>
</dbReference>
<dbReference type="EC" id="2.7.13.3" evidence="2"/>
<dbReference type="InterPro" id="IPR011006">
    <property type="entry name" value="CheY-like_superfamily"/>
</dbReference>
<dbReference type="Pfam" id="PF00072">
    <property type="entry name" value="Response_reg"/>
    <property type="match status" value="1"/>
</dbReference>
<dbReference type="STRING" id="929556.Solca_1536"/>
<dbReference type="SMART" id="SM00448">
    <property type="entry name" value="REC"/>
    <property type="match status" value="1"/>
</dbReference>
<dbReference type="FunFam" id="3.30.450.20:FF:000099">
    <property type="entry name" value="Sensory box sensor histidine kinase"/>
    <property type="match status" value="1"/>
</dbReference>
<evidence type="ECO:0000259" key="11">
    <source>
        <dbReference type="PROSITE" id="PS50109"/>
    </source>
</evidence>
<dbReference type="InterPro" id="IPR003594">
    <property type="entry name" value="HATPase_dom"/>
</dbReference>
<evidence type="ECO:0000259" key="12">
    <source>
        <dbReference type="PROSITE" id="PS50110"/>
    </source>
</evidence>
<evidence type="ECO:0000256" key="2">
    <source>
        <dbReference type="ARBA" id="ARBA00012438"/>
    </source>
</evidence>
<evidence type="ECO:0000313" key="14">
    <source>
        <dbReference type="EMBL" id="AFD06609.1"/>
    </source>
</evidence>
<dbReference type="Pfam" id="PF08448">
    <property type="entry name" value="PAS_4"/>
    <property type="match status" value="1"/>
</dbReference>
<evidence type="ECO:0000256" key="1">
    <source>
        <dbReference type="ARBA" id="ARBA00000085"/>
    </source>
</evidence>
<dbReference type="eggNOG" id="COG2205">
    <property type="taxonomic scope" value="Bacteria"/>
</dbReference>
<dbReference type="GO" id="GO:0000155">
    <property type="term" value="F:phosphorelay sensor kinase activity"/>
    <property type="evidence" value="ECO:0007669"/>
    <property type="project" value="InterPro"/>
</dbReference>
<keyword evidence="15" id="KW-1185">Reference proteome</keyword>
<dbReference type="InterPro" id="IPR004358">
    <property type="entry name" value="Sig_transdc_His_kin-like_C"/>
</dbReference>
<dbReference type="RefSeq" id="WP_014679836.1">
    <property type="nucleotide sequence ID" value="NC_017770.1"/>
</dbReference>
<dbReference type="InterPro" id="IPR000014">
    <property type="entry name" value="PAS"/>
</dbReference>
<evidence type="ECO:0000256" key="4">
    <source>
        <dbReference type="ARBA" id="ARBA00022679"/>
    </source>
</evidence>
<proteinExistence type="predicted"/>
<evidence type="ECO:0000256" key="9">
    <source>
        <dbReference type="PROSITE-ProRule" id="PRU00169"/>
    </source>
</evidence>
<dbReference type="InterPro" id="IPR035965">
    <property type="entry name" value="PAS-like_dom_sf"/>
</dbReference>
<reference evidence="14" key="1">
    <citation type="submission" date="2012-02" db="EMBL/GenBank/DDBJ databases">
        <title>The complete genome of Solitalea canadensis DSM 3403.</title>
        <authorList>
            <consortium name="US DOE Joint Genome Institute (JGI-PGF)"/>
            <person name="Lucas S."/>
            <person name="Copeland A."/>
            <person name="Lapidus A."/>
            <person name="Glavina del Rio T."/>
            <person name="Dalin E."/>
            <person name="Tice H."/>
            <person name="Bruce D."/>
            <person name="Goodwin L."/>
            <person name="Pitluck S."/>
            <person name="Peters L."/>
            <person name="Ovchinnikova G."/>
            <person name="Lu M."/>
            <person name="Kyrpides N."/>
            <person name="Mavromatis K."/>
            <person name="Ivanova N."/>
            <person name="Brettin T."/>
            <person name="Detter J.C."/>
            <person name="Han C."/>
            <person name="Larimer F."/>
            <person name="Land M."/>
            <person name="Hauser L."/>
            <person name="Markowitz V."/>
            <person name="Cheng J.-F."/>
            <person name="Hugenholtz P."/>
            <person name="Woyke T."/>
            <person name="Wu D."/>
            <person name="Spring S."/>
            <person name="Schroeder M."/>
            <person name="Kopitz M."/>
            <person name="Brambilla E."/>
            <person name="Klenk H.-P."/>
            <person name="Eisen J.A."/>
        </authorList>
    </citation>
    <scope>NUCLEOTIDE SEQUENCE</scope>
    <source>
        <strain evidence="14">DSM 3403</strain>
    </source>
</reference>
<feature type="domain" description="PAC" evidence="13">
    <location>
        <begin position="797"/>
        <end position="852"/>
    </location>
</feature>
<dbReference type="InterPro" id="IPR001789">
    <property type="entry name" value="Sig_transdc_resp-reg_receiver"/>
</dbReference>
<dbReference type="eggNOG" id="COG4251">
    <property type="taxonomic scope" value="Bacteria"/>
</dbReference>
<dbReference type="PROSITE" id="PS50109">
    <property type="entry name" value="HIS_KIN"/>
    <property type="match status" value="2"/>
</dbReference>
<comment type="catalytic activity">
    <reaction evidence="1">
        <text>ATP + protein L-histidine = ADP + protein N-phospho-L-histidine.</text>
        <dbReference type="EC" id="2.7.13.3"/>
    </reaction>
</comment>
<dbReference type="GO" id="GO:0005524">
    <property type="term" value="F:ATP binding"/>
    <property type="evidence" value="ECO:0007669"/>
    <property type="project" value="UniProtKB-KW"/>
</dbReference>
<evidence type="ECO:0000256" key="3">
    <source>
        <dbReference type="ARBA" id="ARBA00022553"/>
    </source>
</evidence>
<evidence type="ECO:0000256" key="10">
    <source>
        <dbReference type="SAM" id="Coils"/>
    </source>
</evidence>
<dbReference type="FunFam" id="1.10.287.130:FF:000045">
    <property type="entry name" value="Two-component system sensor histidine kinase/response regulator"/>
    <property type="match status" value="1"/>
</dbReference>
<keyword evidence="10" id="KW-0175">Coiled coil</keyword>
<dbReference type="eggNOG" id="COG3829">
    <property type="taxonomic scope" value="Bacteria"/>
</dbReference>
<dbReference type="OrthoDB" id="741455at2"/>
<dbReference type="InterPro" id="IPR003661">
    <property type="entry name" value="HisK_dim/P_dom"/>
</dbReference>
<dbReference type="Gene3D" id="3.30.450.20">
    <property type="entry name" value="PAS domain"/>
    <property type="match status" value="4"/>
</dbReference>
<dbReference type="InterPro" id="IPR013655">
    <property type="entry name" value="PAS_fold_3"/>
</dbReference>
<feature type="domain" description="Histidine kinase" evidence="11">
    <location>
        <begin position="334"/>
        <end position="551"/>
    </location>
</feature>
<dbReference type="PROSITE" id="PS50113">
    <property type="entry name" value="PAC"/>
    <property type="match status" value="2"/>
</dbReference>
<dbReference type="SUPFAM" id="SSF55874">
    <property type="entry name" value="ATPase domain of HSP90 chaperone/DNA topoisomerase II/histidine kinase"/>
    <property type="match status" value="2"/>
</dbReference>
<evidence type="ECO:0000259" key="13">
    <source>
        <dbReference type="PROSITE" id="PS50113"/>
    </source>
</evidence>
<dbReference type="PROSITE" id="PS50110">
    <property type="entry name" value="RESPONSE_REGULATORY"/>
    <property type="match status" value="1"/>
</dbReference>
<keyword evidence="8" id="KW-0902">Two-component regulatory system</keyword>
<evidence type="ECO:0000256" key="8">
    <source>
        <dbReference type="ARBA" id="ARBA00023012"/>
    </source>
</evidence>
<dbReference type="NCBIfam" id="TIGR00229">
    <property type="entry name" value="sensory_box"/>
    <property type="match status" value="2"/>
</dbReference>
<dbReference type="SMART" id="SM00086">
    <property type="entry name" value="PAC"/>
    <property type="match status" value="3"/>
</dbReference>
<organism evidence="14 15">
    <name type="scientific">Solitalea canadensis (strain ATCC 29591 / DSM 3403 / JCM 21819 / LMG 8368 / NBRC 15130 / NCIMB 12057 / USAM 9D)</name>
    <name type="common">Flexibacter canadensis</name>
    <dbReference type="NCBI Taxonomy" id="929556"/>
    <lineage>
        <taxon>Bacteria</taxon>
        <taxon>Pseudomonadati</taxon>
        <taxon>Bacteroidota</taxon>
        <taxon>Sphingobacteriia</taxon>
        <taxon>Sphingobacteriales</taxon>
        <taxon>Sphingobacteriaceae</taxon>
        <taxon>Solitalea</taxon>
    </lineage>
</organism>
<dbReference type="Proteomes" id="UP000007590">
    <property type="component" value="Chromosome"/>
</dbReference>
<keyword evidence="6" id="KW-0418">Kinase</keyword>